<feature type="active site" evidence="10">
    <location>
        <position position="268"/>
    </location>
</feature>
<evidence type="ECO:0000313" key="15">
    <source>
        <dbReference type="Proteomes" id="UP000243605"/>
    </source>
</evidence>
<dbReference type="Proteomes" id="UP000243605">
    <property type="component" value="Unassembled WGS sequence"/>
</dbReference>
<dbReference type="PROSITE" id="PS51900">
    <property type="entry name" value="CB"/>
    <property type="match status" value="1"/>
</dbReference>
<evidence type="ECO:0000313" key="13">
    <source>
        <dbReference type="EMBL" id="HJE20191.1"/>
    </source>
</evidence>
<dbReference type="InterPro" id="IPR004107">
    <property type="entry name" value="Integrase_SAM-like_N"/>
</dbReference>
<dbReference type="OrthoDB" id="9801717at2"/>
<dbReference type="GO" id="GO:0007059">
    <property type="term" value="P:chromosome segregation"/>
    <property type="evidence" value="ECO:0007669"/>
    <property type="project" value="UniProtKB-UniRule"/>
</dbReference>
<gene>
    <name evidence="10" type="primary">xerC</name>
    <name evidence="13" type="synonym">xerD</name>
    <name evidence="13" type="ORF">K8V35_07545</name>
    <name evidence="14" type="ORF">SAMN05192557_0383</name>
</gene>
<evidence type="ECO:0000259" key="11">
    <source>
        <dbReference type="PROSITE" id="PS51898"/>
    </source>
</evidence>
<dbReference type="EMBL" id="FOIT01000001">
    <property type="protein sequence ID" value="SEV83921.1"/>
    <property type="molecule type" value="Genomic_DNA"/>
</dbReference>
<reference evidence="13" key="3">
    <citation type="submission" date="2021-09" db="EMBL/GenBank/DDBJ databases">
        <authorList>
            <person name="Gilroy R."/>
        </authorList>
    </citation>
    <scope>NUCLEOTIDE SEQUENCE</scope>
    <source>
        <strain evidence="13">6019</strain>
    </source>
</reference>
<dbReference type="InterPro" id="IPR023009">
    <property type="entry name" value="Tyrosine_recombinase_XerC/XerD"/>
</dbReference>
<dbReference type="InterPro" id="IPR002104">
    <property type="entry name" value="Integrase_catalytic"/>
</dbReference>
<evidence type="ECO:0000256" key="8">
    <source>
        <dbReference type="ARBA" id="ARBA00023172"/>
    </source>
</evidence>
<dbReference type="GO" id="GO:0005737">
    <property type="term" value="C:cytoplasm"/>
    <property type="evidence" value="ECO:0007669"/>
    <property type="project" value="UniProtKB-SubCell"/>
</dbReference>
<dbReference type="Gene3D" id="1.10.150.130">
    <property type="match status" value="1"/>
</dbReference>
<feature type="active site" evidence="10">
    <location>
        <position position="171"/>
    </location>
</feature>
<dbReference type="RefSeq" id="WP_091473372.1">
    <property type="nucleotide sequence ID" value="NZ_FOIT01000001.1"/>
</dbReference>
<feature type="active site" description="O-(3'-phospho-DNA)-tyrosine intermediate" evidence="10">
    <location>
        <position position="277"/>
    </location>
</feature>
<dbReference type="EMBL" id="DYYI01000080">
    <property type="protein sequence ID" value="HJE20191.1"/>
    <property type="molecule type" value="Genomic_DNA"/>
</dbReference>
<dbReference type="NCBIfam" id="NF040815">
    <property type="entry name" value="recomb_XerA_Arch"/>
    <property type="match status" value="1"/>
</dbReference>
<dbReference type="HAMAP" id="MF_01808">
    <property type="entry name" value="Recomb_XerC_XerD"/>
    <property type="match status" value="1"/>
</dbReference>
<dbReference type="InterPro" id="IPR013762">
    <property type="entry name" value="Integrase-like_cat_sf"/>
</dbReference>
<comment type="similarity">
    <text evidence="2">Belongs to the 'phage' integrase family. XerD subfamily.</text>
</comment>
<comment type="function">
    <text evidence="10">Site-specific tyrosine recombinase, which acts by catalyzing the cutting and rejoining of the recombining DNA molecules. The XerC-XerD complex is essential to convert dimers of the bacterial chromosome into monomers to permit their segregation at cell division. It also contributes to the segregational stability of plasmids.</text>
</comment>
<dbReference type="Proteomes" id="UP000763505">
    <property type="component" value="Unassembled WGS sequence"/>
</dbReference>
<keyword evidence="7 10" id="KW-0238">DNA-binding</keyword>
<dbReference type="GO" id="GO:0003677">
    <property type="term" value="F:DNA binding"/>
    <property type="evidence" value="ECO:0007669"/>
    <property type="project" value="UniProtKB-UniRule"/>
</dbReference>
<dbReference type="InterPro" id="IPR044068">
    <property type="entry name" value="CB"/>
</dbReference>
<keyword evidence="8 10" id="KW-0233">DNA recombination</keyword>
<protein>
    <recommendedName>
        <fullName evidence="10">Tyrosine recombinase XerC</fullName>
    </recommendedName>
</protein>
<feature type="domain" description="Core-binding (CB)" evidence="12">
    <location>
        <begin position="1"/>
        <end position="87"/>
    </location>
</feature>
<sequence>MIKDHLIDEYVLFLTVEKGLSQTSIDAYKTDLRQYQVYIENKNIIDINKISTDVIIGFLKQLSDDGKSKKTMSRMQSTIKNFHQFLMNEQAMTHNPTIKLSSIKQETTIPEYLTVDEMNRLLETPDNTPAGIRDQLIMEVLYACGLRVSEVIALKTDDLNLDMGFIKVTGKGSKERIVPVTDFVSRLIKDYISGVRLDLLKELNTNQLFLTNRGKGFTRQGLWKMIKKYALISGINKAITPHTFRHSFATHLIENGADLRAVQELLGHTDINTTQIYTQISNVKIREMYKTYHPRN</sequence>
<keyword evidence="4 10" id="KW-0132">Cell division</keyword>
<evidence type="ECO:0000259" key="12">
    <source>
        <dbReference type="PROSITE" id="PS51900"/>
    </source>
</evidence>
<evidence type="ECO:0000256" key="7">
    <source>
        <dbReference type="ARBA" id="ARBA00023125"/>
    </source>
</evidence>
<dbReference type="GO" id="GO:0051301">
    <property type="term" value="P:cell division"/>
    <property type="evidence" value="ECO:0007669"/>
    <property type="project" value="UniProtKB-KW"/>
</dbReference>
<feature type="active site" evidence="10">
    <location>
        <position position="245"/>
    </location>
</feature>
<feature type="domain" description="Tyr recombinase" evidence="11">
    <location>
        <begin position="108"/>
        <end position="290"/>
    </location>
</feature>
<organism evidence="14 15">
    <name type="scientific">Aliicoccus persicus</name>
    <dbReference type="NCBI Taxonomy" id="930138"/>
    <lineage>
        <taxon>Bacteria</taxon>
        <taxon>Bacillati</taxon>
        <taxon>Bacillota</taxon>
        <taxon>Bacilli</taxon>
        <taxon>Bacillales</taxon>
        <taxon>Staphylococcaceae</taxon>
        <taxon>Aliicoccus</taxon>
    </lineage>
</organism>
<dbReference type="InterPro" id="IPR011932">
    <property type="entry name" value="Recomb_XerD"/>
</dbReference>
<keyword evidence="5 10" id="KW-0159">Chromosome partition</keyword>
<keyword evidence="9 10" id="KW-0131">Cell cycle</keyword>
<dbReference type="SUPFAM" id="SSF56349">
    <property type="entry name" value="DNA breaking-rejoining enzymes"/>
    <property type="match status" value="1"/>
</dbReference>
<dbReference type="Pfam" id="PF02899">
    <property type="entry name" value="Phage_int_SAM_1"/>
    <property type="match status" value="1"/>
</dbReference>
<evidence type="ECO:0000256" key="9">
    <source>
        <dbReference type="ARBA" id="ARBA00023306"/>
    </source>
</evidence>
<keyword evidence="6 10" id="KW-0229">DNA integration</keyword>
<dbReference type="Gene3D" id="1.10.443.10">
    <property type="entry name" value="Intergrase catalytic core"/>
    <property type="match status" value="1"/>
</dbReference>
<evidence type="ECO:0000256" key="4">
    <source>
        <dbReference type="ARBA" id="ARBA00022618"/>
    </source>
</evidence>
<reference evidence="13" key="2">
    <citation type="journal article" date="2021" name="PeerJ">
        <title>Extensive microbial diversity within the chicken gut microbiome revealed by metagenomics and culture.</title>
        <authorList>
            <person name="Gilroy R."/>
            <person name="Ravi A."/>
            <person name="Getino M."/>
            <person name="Pursley I."/>
            <person name="Horton D.L."/>
            <person name="Alikhan N.F."/>
            <person name="Baker D."/>
            <person name="Gharbi K."/>
            <person name="Hall N."/>
            <person name="Watson M."/>
            <person name="Adriaenssens E.M."/>
            <person name="Foster-Nyarko E."/>
            <person name="Jarju S."/>
            <person name="Secka A."/>
            <person name="Antonio M."/>
            <person name="Oren A."/>
            <person name="Chaudhuri R.R."/>
            <person name="La Ragione R."/>
            <person name="Hildebrand F."/>
            <person name="Pallen M.J."/>
        </authorList>
    </citation>
    <scope>NUCLEOTIDE SEQUENCE</scope>
    <source>
        <strain evidence="13">6019</strain>
    </source>
</reference>
<evidence type="ECO:0000256" key="3">
    <source>
        <dbReference type="ARBA" id="ARBA00022490"/>
    </source>
</evidence>
<name>A0A662Z2D2_9STAP</name>
<evidence type="ECO:0000256" key="6">
    <source>
        <dbReference type="ARBA" id="ARBA00022908"/>
    </source>
</evidence>
<dbReference type="NCBIfam" id="TIGR02225">
    <property type="entry name" value="recomb_XerD"/>
    <property type="match status" value="1"/>
</dbReference>
<dbReference type="AlphaFoldDB" id="A0A662Z2D2"/>
<dbReference type="PROSITE" id="PS51898">
    <property type="entry name" value="TYR_RECOMBINASE"/>
    <property type="match status" value="1"/>
</dbReference>
<keyword evidence="15" id="KW-1185">Reference proteome</keyword>
<keyword evidence="3 10" id="KW-0963">Cytoplasm</keyword>
<accession>A0A662Z2D2</accession>
<evidence type="ECO:0000256" key="10">
    <source>
        <dbReference type="HAMAP-Rule" id="MF_01808"/>
    </source>
</evidence>
<evidence type="ECO:0000256" key="5">
    <source>
        <dbReference type="ARBA" id="ARBA00022829"/>
    </source>
</evidence>
<dbReference type="PANTHER" id="PTHR30349:SF81">
    <property type="entry name" value="TYROSINE RECOMBINASE XERC"/>
    <property type="match status" value="1"/>
</dbReference>
<dbReference type="NCBIfam" id="NF001399">
    <property type="entry name" value="PRK00283.1"/>
    <property type="match status" value="1"/>
</dbReference>
<dbReference type="InterPro" id="IPR050090">
    <property type="entry name" value="Tyrosine_recombinase_XerCD"/>
</dbReference>
<feature type="active site" evidence="10">
    <location>
        <position position="242"/>
    </location>
</feature>
<reference evidence="14 15" key="1">
    <citation type="submission" date="2016-10" db="EMBL/GenBank/DDBJ databases">
        <authorList>
            <person name="Varghese N."/>
            <person name="Submissions S."/>
        </authorList>
    </citation>
    <scope>NUCLEOTIDE SEQUENCE [LARGE SCALE GENOMIC DNA]</scope>
    <source>
        <strain evidence="14 15">IBRC-M10081</strain>
    </source>
</reference>
<dbReference type="GO" id="GO:0009037">
    <property type="term" value="F:tyrosine-based site-specific recombinase activity"/>
    <property type="evidence" value="ECO:0007669"/>
    <property type="project" value="UniProtKB-UniRule"/>
</dbReference>
<dbReference type="Pfam" id="PF00589">
    <property type="entry name" value="Phage_integrase"/>
    <property type="match status" value="1"/>
</dbReference>
<dbReference type="InterPro" id="IPR010998">
    <property type="entry name" value="Integrase_recombinase_N"/>
</dbReference>
<dbReference type="CDD" id="cd00798">
    <property type="entry name" value="INT_XerDC_C"/>
    <property type="match status" value="1"/>
</dbReference>
<dbReference type="InterPro" id="IPR011010">
    <property type="entry name" value="DNA_brk_join_enz"/>
</dbReference>
<evidence type="ECO:0000313" key="14">
    <source>
        <dbReference type="EMBL" id="SEV83921.1"/>
    </source>
</evidence>
<feature type="active site" evidence="10">
    <location>
        <position position="147"/>
    </location>
</feature>
<comment type="similarity">
    <text evidence="10">Belongs to the 'phage' integrase family. XerC subfamily.</text>
</comment>
<comment type="subunit">
    <text evidence="10">Forms a cyclic heterotetrameric complex composed of two molecules of XerC and two molecules of XerD.</text>
</comment>
<proteinExistence type="inferred from homology"/>
<dbReference type="PANTHER" id="PTHR30349">
    <property type="entry name" value="PHAGE INTEGRASE-RELATED"/>
    <property type="match status" value="1"/>
</dbReference>
<evidence type="ECO:0000256" key="1">
    <source>
        <dbReference type="ARBA" id="ARBA00004496"/>
    </source>
</evidence>
<evidence type="ECO:0000256" key="2">
    <source>
        <dbReference type="ARBA" id="ARBA00010450"/>
    </source>
</evidence>
<comment type="subcellular location">
    <subcellularLocation>
        <location evidence="1 10">Cytoplasm</location>
    </subcellularLocation>
</comment>
<dbReference type="GO" id="GO:0006313">
    <property type="term" value="P:DNA transposition"/>
    <property type="evidence" value="ECO:0007669"/>
    <property type="project" value="UniProtKB-UniRule"/>
</dbReference>